<evidence type="ECO:0000313" key="2">
    <source>
        <dbReference type="EMBL" id="MCV2371396.1"/>
    </source>
</evidence>
<evidence type="ECO:0000256" key="1">
    <source>
        <dbReference type="SAM" id="Phobius"/>
    </source>
</evidence>
<keyword evidence="1" id="KW-0812">Transmembrane</keyword>
<gene>
    <name evidence="2" type="ORF">LNV07_25195</name>
</gene>
<feature type="transmembrane region" description="Helical" evidence="1">
    <location>
        <begin position="128"/>
        <end position="147"/>
    </location>
</feature>
<dbReference type="EMBL" id="JAJIRN010000023">
    <property type="protein sequence ID" value="MCV2371396.1"/>
    <property type="molecule type" value="Genomic_DNA"/>
</dbReference>
<reference evidence="2 3" key="1">
    <citation type="submission" date="2021-11" db="EMBL/GenBank/DDBJ databases">
        <authorList>
            <person name="Liang Q."/>
            <person name="Mou H."/>
            <person name="Liu Z."/>
        </authorList>
    </citation>
    <scope>NUCLEOTIDE SEQUENCE [LARGE SCALE GENOMIC DNA]</scope>
    <source>
        <strain evidence="2 3">CHU3</strain>
    </source>
</reference>
<name>A0ABT2YMW4_9BURK</name>
<organism evidence="2 3">
    <name type="scientific">Roseateles oligotrophus</name>
    <dbReference type="NCBI Taxonomy" id="1769250"/>
    <lineage>
        <taxon>Bacteria</taxon>
        <taxon>Pseudomonadati</taxon>
        <taxon>Pseudomonadota</taxon>
        <taxon>Betaproteobacteria</taxon>
        <taxon>Burkholderiales</taxon>
        <taxon>Sphaerotilaceae</taxon>
        <taxon>Roseateles</taxon>
    </lineage>
</organism>
<keyword evidence="1" id="KW-0472">Membrane</keyword>
<proteinExistence type="predicted"/>
<comment type="caution">
    <text evidence="2">The sequence shown here is derived from an EMBL/GenBank/DDBJ whole genome shotgun (WGS) entry which is preliminary data.</text>
</comment>
<feature type="transmembrane region" description="Helical" evidence="1">
    <location>
        <begin position="12"/>
        <end position="34"/>
    </location>
</feature>
<feature type="transmembrane region" description="Helical" evidence="1">
    <location>
        <begin position="92"/>
        <end position="116"/>
    </location>
</feature>
<keyword evidence="1" id="KW-1133">Transmembrane helix</keyword>
<keyword evidence="3" id="KW-1185">Reference proteome</keyword>
<feature type="transmembrane region" description="Helical" evidence="1">
    <location>
        <begin position="46"/>
        <end position="68"/>
    </location>
</feature>
<protein>
    <recommendedName>
        <fullName evidence="4">Branched-chain amino acid transport system carrier protein</fullName>
    </recommendedName>
</protein>
<dbReference type="RefSeq" id="WP_263573976.1">
    <property type="nucleotide sequence ID" value="NZ_JAJIRN010000023.1"/>
</dbReference>
<evidence type="ECO:0000313" key="3">
    <source>
        <dbReference type="Proteomes" id="UP001209701"/>
    </source>
</evidence>
<evidence type="ECO:0008006" key="4">
    <source>
        <dbReference type="Google" id="ProtNLM"/>
    </source>
</evidence>
<sequence>MPTDFAVYYLTQPFGIAMQFALLVVPAVILRVIAPIPFAKVGFRRVAFGQLAVAVVTFLLSALSAYSIGSTKVELGHIKSTELASWFAANSVYLFVLTYVFALAFASLVLVPFCVWLSCKSKASLANLLGLGIALSIGIAVLAVAFPSNEWGHENPFQLFLSTLSSLGIGVLVVCLAFGVGAHLPMRSALPHNAT</sequence>
<feature type="transmembrane region" description="Helical" evidence="1">
    <location>
        <begin position="159"/>
        <end position="180"/>
    </location>
</feature>
<accession>A0ABT2YMW4</accession>
<dbReference type="Proteomes" id="UP001209701">
    <property type="component" value="Unassembled WGS sequence"/>
</dbReference>